<dbReference type="InterPro" id="IPR013750">
    <property type="entry name" value="GHMP_kinase_C_dom"/>
</dbReference>
<evidence type="ECO:0000256" key="2">
    <source>
        <dbReference type="ARBA" id="ARBA00022777"/>
    </source>
</evidence>
<dbReference type="InterPro" id="IPR036554">
    <property type="entry name" value="GHMP_kinase_C_sf"/>
</dbReference>
<keyword evidence="2 4" id="KW-0418">Kinase</keyword>
<dbReference type="InterPro" id="IPR052203">
    <property type="entry name" value="GHMP_Kinase-Related"/>
</dbReference>
<keyword evidence="5" id="KW-1185">Reference proteome</keyword>
<dbReference type="AlphaFoldDB" id="A0A5K7SC45"/>
<evidence type="ECO:0000313" key="5">
    <source>
        <dbReference type="Proteomes" id="UP001193389"/>
    </source>
</evidence>
<keyword evidence="1" id="KW-0808">Transferase</keyword>
<proteinExistence type="predicted"/>
<evidence type="ECO:0000256" key="1">
    <source>
        <dbReference type="ARBA" id="ARBA00022679"/>
    </source>
</evidence>
<feature type="domain" description="GHMP kinase C-terminal" evidence="3">
    <location>
        <begin position="33"/>
        <end position="108"/>
    </location>
</feature>
<dbReference type="Proteomes" id="UP001193389">
    <property type="component" value="Chromosome"/>
</dbReference>
<dbReference type="GO" id="GO:0042352">
    <property type="term" value="P:GDP-L-fucose salvage"/>
    <property type="evidence" value="ECO:0007669"/>
    <property type="project" value="TreeGrafter"/>
</dbReference>
<dbReference type="EMBL" id="AP018694">
    <property type="protein sequence ID" value="BBE19128.1"/>
    <property type="molecule type" value="Genomic_DNA"/>
</dbReference>
<dbReference type="PANTHER" id="PTHR32463">
    <property type="entry name" value="L-FUCOSE KINASE"/>
    <property type="match status" value="1"/>
</dbReference>
<gene>
    <name evidence="4" type="ORF">AQPE_3302</name>
</gene>
<dbReference type="KEGG" id="anf:AQPE_3302"/>
<protein>
    <submittedName>
        <fullName evidence="4">L-fucose kinase</fullName>
    </submittedName>
</protein>
<sequence length="132" mass="14415">MADIVRGMFLNSSTHLSLLEELKCHAENTSATLSAKDFEGLGRNISKSWQLNQKLDSGTNTPEIQKLIDRIAPWSIGHKLLGAGGGGFMFIMAGDEKAANQIRHELTTNPVNNRARFVDFSISNSGLQVTKS</sequence>
<dbReference type="SUPFAM" id="SSF55060">
    <property type="entry name" value="GHMP Kinase, C-terminal domain"/>
    <property type="match status" value="1"/>
</dbReference>
<reference evidence="4" key="1">
    <citation type="journal article" date="2020" name="Int. J. Syst. Evol. Microbiol.">
        <title>Aquipluma nitroreducens gen. nov. sp. nov., a novel facultatively anaerobic bacterium isolated from a freshwater lake.</title>
        <authorList>
            <person name="Watanabe M."/>
            <person name="Kojima H."/>
            <person name="Fukui M."/>
        </authorList>
    </citation>
    <scope>NUCLEOTIDE SEQUENCE</scope>
    <source>
        <strain evidence="4">MeG22</strain>
    </source>
</reference>
<organism evidence="4 5">
    <name type="scientific">Aquipluma nitroreducens</name>
    <dbReference type="NCBI Taxonomy" id="2010828"/>
    <lineage>
        <taxon>Bacteria</taxon>
        <taxon>Pseudomonadati</taxon>
        <taxon>Bacteroidota</taxon>
        <taxon>Bacteroidia</taxon>
        <taxon>Marinilabiliales</taxon>
        <taxon>Prolixibacteraceae</taxon>
        <taxon>Aquipluma</taxon>
    </lineage>
</organism>
<dbReference type="PANTHER" id="PTHR32463:SF0">
    <property type="entry name" value="L-FUCOSE KINASE"/>
    <property type="match status" value="1"/>
</dbReference>
<name>A0A5K7SC45_9BACT</name>
<accession>A0A5K7SC45</accession>
<evidence type="ECO:0000259" key="3">
    <source>
        <dbReference type="Pfam" id="PF08544"/>
    </source>
</evidence>
<evidence type="ECO:0000313" key="4">
    <source>
        <dbReference type="EMBL" id="BBE19128.1"/>
    </source>
</evidence>
<dbReference type="Pfam" id="PF08544">
    <property type="entry name" value="GHMP_kinases_C"/>
    <property type="match status" value="1"/>
</dbReference>
<dbReference type="GO" id="GO:0050201">
    <property type="term" value="F:fucokinase activity"/>
    <property type="evidence" value="ECO:0007669"/>
    <property type="project" value="TreeGrafter"/>
</dbReference>
<dbReference type="Gene3D" id="3.30.230.120">
    <property type="match status" value="1"/>
</dbReference>